<name>A0A6P1NZV4_9BACT</name>
<reference evidence="1 2" key="1">
    <citation type="submission" date="2020-01" db="EMBL/GenBank/DDBJ databases">
        <authorList>
            <person name="Kim M."/>
        </authorList>
    </citation>
    <scope>NUCLEOTIDE SEQUENCE [LARGE SCALE GENOMIC DNA]</scope>
    <source>
        <strain evidence="1 2">BT10</strain>
    </source>
</reference>
<keyword evidence="2" id="KW-1185">Reference proteome</keyword>
<dbReference type="RefSeq" id="WP_160690961.1">
    <property type="nucleotide sequence ID" value="NZ_CP047897.1"/>
</dbReference>
<sequence length="106" mass="12056">MDKQNLDMENLSSNSENIENTALLILQAFKTSGTKADEVLPWAEIYPFLNQQDNHEHFRDVQKRAEEHLRNQAYATPDPEGLRLTEVGYKAVQELAGQDLGQSNAR</sequence>
<organism evidence="1 2">
    <name type="scientific">Nibribacter ruber</name>
    <dbReference type="NCBI Taxonomy" id="2698458"/>
    <lineage>
        <taxon>Bacteria</taxon>
        <taxon>Pseudomonadati</taxon>
        <taxon>Bacteroidota</taxon>
        <taxon>Cytophagia</taxon>
        <taxon>Cytophagales</taxon>
        <taxon>Hymenobacteraceae</taxon>
        <taxon>Nibribacter</taxon>
    </lineage>
</organism>
<evidence type="ECO:0000313" key="2">
    <source>
        <dbReference type="Proteomes" id="UP000464214"/>
    </source>
</evidence>
<gene>
    <name evidence="1" type="ORF">GU926_08645</name>
</gene>
<dbReference type="Proteomes" id="UP000464214">
    <property type="component" value="Chromosome"/>
</dbReference>
<accession>A0A6P1NZV4</accession>
<protein>
    <submittedName>
        <fullName evidence="1">Uncharacterized protein</fullName>
    </submittedName>
</protein>
<evidence type="ECO:0000313" key="1">
    <source>
        <dbReference type="EMBL" id="QHL87501.1"/>
    </source>
</evidence>
<dbReference type="AlphaFoldDB" id="A0A6P1NZV4"/>
<dbReference type="EMBL" id="CP047897">
    <property type="protein sequence ID" value="QHL87501.1"/>
    <property type="molecule type" value="Genomic_DNA"/>
</dbReference>
<dbReference type="KEGG" id="nib:GU926_08645"/>
<proteinExistence type="predicted"/>